<dbReference type="Proteomes" id="UP000190989">
    <property type="component" value="Unassembled WGS sequence"/>
</dbReference>
<dbReference type="NCBIfam" id="TIGR00711">
    <property type="entry name" value="efflux_EmrB"/>
    <property type="match status" value="1"/>
</dbReference>
<protein>
    <submittedName>
        <fullName evidence="9">MFS transporter, DHA2 family, multidrug resistance protein</fullName>
    </submittedName>
</protein>
<dbReference type="GO" id="GO:0022857">
    <property type="term" value="F:transmembrane transporter activity"/>
    <property type="evidence" value="ECO:0007669"/>
    <property type="project" value="InterPro"/>
</dbReference>
<feature type="domain" description="Major facilitator superfamily (MFS) profile" evidence="8">
    <location>
        <begin position="18"/>
        <end position="501"/>
    </location>
</feature>
<dbReference type="PANTHER" id="PTHR23501:SF174">
    <property type="entry name" value="MULTIDRUG EXPORT PROTEIN EMRB-RELATED"/>
    <property type="match status" value="1"/>
</dbReference>
<feature type="transmembrane region" description="Helical" evidence="7">
    <location>
        <begin position="337"/>
        <end position="353"/>
    </location>
</feature>
<dbReference type="AlphaFoldDB" id="A0A1U6GVG2"/>
<dbReference type="CDD" id="cd17503">
    <property type="entry name" value="MFS_LmrB_MDR_like"/>
    <property type="match status" value="1"/>
</dbReference>
<keyword evidence="3" id="KW-1003">Cell membrane</keyword>
<dbReference type="GO" id="GO:0005886">
    <property type="term" value="C:plasma membrane"/>
    <property type="evidence" value="ECO:0007669"/>
    <property type="project" value="UniProtKB-SubCell"/>
</dbReference>
<evidence type="ECO:0000259" key="8">
    <source>
        <dbReference type="PROSITE" id="PS50850"/>
    </source>
</evidence>
<reference evidence="10" key="1">
    <citation type="submission" date="2017-02" db="EMBL/GenBank/DDBJ databases">
        <authorList>
            <person name="Varghese N."/>
            <person name="Submissions S."/>
        </authorList>
    </citation>
    <scope>NUCLEOTIDE SEQUENCE [LARGE SCALE GENOMIC DNA]</scope>
    <source>
        <strain evidence="10">SM117</strain>
    </source>
</reference>
<dbReference type="InterPro" id="IPR020846">
    <property type="entry name" value="MFS_dom"/>
</dbReference>
<dbReference type="Gene3D" id="1.20.1720.10">
    <property type="entry name" value="Multidrug resistance protein D"/>
    <property type="match status" value="1"/>
</dbReference>
<feature type="transmembrane region" description="Helical" evidence="7">
    <location>
        <begin position="84"/>
        <end position="103"/>
    </location>
</feature>
<feature type="transmembrane region" description="Helical" evidence="7">
    <location>
        <begin position="143"/>
        <end position="164"/>
    </location>
</feature>
<evidence type="ECO:0000256" key="6">
    <source>
        <dbReference type="ARBA" id="ARBA00023136"/>
    </source>
</evidence>
<dbReference type="PROSITE" id="PS50850">
    <property type="entry name" value="MFS"/>
    <property type="match status" value="1"/>
</dbReference>
<keyword evidence="4 7" id="KW-0812">Transmembrane</keyword>
<feature type="transmembrane region" description="Helical" evidence="7">
    <location>
        <begin position="476"/>
        <end position="496"/>
    </location>
</feature>
<dbReference type="PANTHER" id="PTHR23501">
    <property type="entry name" value="MAJOR FACILITATOR SUPERFAMILY"/>
    <property type="match status" value="1"/>
</dbReference>
<keyword evidence="5 7" id="KW-1133">Transmembrane helix</keyword>
<dbReference type="InterPro" id="IPR036259">
    <property type="entry name" value="MFS_trans_sf"/>
</dbReference>
<dbReference type="InterPro" id="IPR011701">
    <property type="entry name" value="MFS"/>
</dbReference>
<keyword evidence="10" id="KW-1185">Reference proteome</keyword>
<organism evidence="9 10">
    <name type="scientific">Novosphingobium mathurense</name>
    <dbReference type="NCBI Taxonomy" id="428990"/>
    <lineage>
        <taxon>Bacteria</taxon>
        <taxon>Pseudomonadati</taxon>
        <taxon>Pseudomonadota</taxon>
        <taxon>Alphaproteobacteria</taxon>
        <taxon>Sphingomonadales</taxon>
        <taxon>Sphingomonadaceae</taxon>
        <taxon>Novosphingobium</taxon>
    </lineage>
</organism>
<feature type="transmembrane region" description="Helical" evidence="7">
    <location>
        <begin position="238"/>
        <end position="256"/>
    </location>
</feature>
<evidence type="ECO:0000256" key="3">
    <source>
        <dbReference type="ARBA" id="ARBA00022475"/>
    </source>
</evidence>
<sequence length="513" mass="55699">MSSEQPIQYPSPARRILITIPSMIASTMVFVDITIANVALPHMQASLSASQEQVLWVLTSYLVAGAIATPLSGWLAGRVGRKNVMLFSVGGFTLASMLCGISTDLGTIVFARFLQGSCGAALVPLSQAILLDINPPKDHAKAMAIFTIGSLAGPIIGPTLGGYLTDTLSWRWVFFINVPFGILAFIGMLVFLVRRQNRECPPFDKFGFLTISIALAALQLLLDRGEHLDWFDSNEIRIYGLILVIALYLATIHLATSANPFIRPELFKDRNFAVSTLVNTLLGMVTFASMPMIVVMTQSLLGYSAMQTGLVSLPRTLGAMIAMIAVTRLVALIEARFLLLTGMIIMSIGMLMYSNLDLFVDERTLVVTGFVLGLGSGLLFVPLSVVAFSTLQPRLRNEGTAMYALTRNIGNAAGISLLQFQYSHFAAQSQNSLVQGVRPDNPIMQYMRPDFDFNSVEALAGIKAQIMRQAAMVGDISVYHLIFLATVVTMPLVLLLRGRQTGKVDAATLPHGE</sequence>
<dbReference type="STRING" id="428990.SAMN06295987_101596"/>
<evidence type="ECO:0000256" key="5">
    <source>
        <dbReference type="ARBA" id="ARBA00022989"/>
    </source>
</evidence>
<evidence type="ECO:0000256" key="7">
    <source>
        <dbReference type="SAM" id="Phobius"/>
    </source>
</evidence>
<dbReference type="Pfam" id="PF07690">
    <property type="entry name" value="MFS_1"/>
    <property type="match status" value="1"/>
</dbReference>
<dbReference type="EMBL" id="FVZE01000001">
    <property type="protein sequence ID" value="SLJ87525.1"/>
    <property type="molecule type" value="Genomic_DNA"/>
</dbReference>
<keyword evidence="2" id="KW-0813">Transport</keyword>
<evidence type="ECO:0000313" key="9">
    <source>
        <dbReference type="EMBL" id="SLJ87525.1"/>
    </source>
</evidence>
<feature type="transmembrane region" description="Helical" evidence="7">
    <location>
        <begin position="170"/>
        <end position="193"/>
    </location>
</feature>
<keyword evidence="6 7" id="KW-0472">Membrane</keyword>
<feature type="transmembrane region" description="Helical" evidence="7">
    <location>
        <begin position="313"/>
        <end position="330"/>
    </location>
</feature>
<evidence type="ECO:0000313" key="10">
    <source>
        <dbReference type="Proteomes" id="UP000190989"/>
    </source>
</evidence>
<feature type="transmembrane region" description="Helical" evidence="7">
    <location>
        <begin position="205"/>
        <end position="222"/>
    </location>
</feature>
<comment type="subcellular location">
    <subcellularLocation>
        <location evidence="1">Cell membrane</location>
        <topology evidence="1">Multi-pass membrane protein</topology>
    </subcellularLocation>
</comment>
<proteinExistence type="predicted"/>
<dbReference type="Gene3D" id="1.20.1250.20">
    <property type="entry name" value="MFS general substrate transporter like domains"/>
    <property type="match status" value="1"/>
</dbReference>
<feature type="transmembrane region" description="Helical" evidence="7">
    <location>
        <begin position="365"/>
        <end position="388"/>
    </location>
</feature>
<name>A0A1U6GVG2_9SPHN</name>
<feature type="transmembrane region" description="Helical" evidence="7">
    <location>
        <begin position="16"/>
        <end position="35"/>
    </location>
</feature>
<evidence type="ECO:0000256" key="1">
    <source>
        <dbReference type="ARBA" id="ARBA00004651"/>
    </source>
</evidence>
<feature type="transmembrane region" description="Helical" evidence="7">
    <location>
        <begin position="109"/>
        <end position="131"/>
    </location>
</feature>
<dbReference type="SUPFAM" id="SSF103473">
    <property type="entry name" value="MFS general substrate transporter"/>
    <property type="match status" value="1"/>
</dbReference>
<dbReference type="RefSeq" id="WP_079729412.1">
    <property type="nucleotide sequence ID" value="NZ_FVZE01000001.1"/>
</dbReference>
<dbReference type="InterPro" id="IPR004638">
    <property type="entry name" value="EmrB-like"/>
</dbReference>
<evidence type="ECO:0000256" key="4">
    <source>
        <dbReference type="ARBA" id="ARBA00022692"/>
    </source>
</evidence>
<feature type="transmembrane region" description="Helical" evidence="7">
    <location>
        <begin position="277"/>
        <end position="301"/>
    </location>
</feature>
<accession>A0A1U6GVG2</accession>
<gene>
    <name evidence="9" type="ORF">SAMN06295987_101596</name>
</gene>
<feature type="transmembrane region" description="Helical" evidence="7">
    <location>
        <begin position="55"/>
        <end position="77"/>
    </location>
</feature>
<evidence type="ECO:0000256" key="2">
    <source>
        <dbReference type="ARBA" id="ARBA00022448"/>
    </source>
</evidence>